<gene>
    <name evidence="1" type="ORF">GA0061080_100541</name>
</gene>
<dbReference type="OrthoDB" id="9796845at2"/>
<dbReference type="PROSITE" id="PS51257">
    <property type="entry name" value="PROKAR_LIPOPROTEIN"/>
    <property type="match status" value="1"/>
</dbReference>
<evidence type="ECO:0000313" key="1">
    <source>
        <dbReference type="EMBL" id="SCB82812.1"/>
    </source>
</evidence>
<dbReference type="AlphaFoldDB" id="A0A1C3ZKL9"/>
<dbReference type="Proteomes" id="UP000199698">
    <property type="component" value="Unassembled WGS sequence"/>
</dbReference>
<dbReference type="PANTHER" id="PTHR34817">
    <property type="entry name" value="NUCLEOTIDYLTRANSFERASE"/>
    <property type="match status" value="1"/>
</dbReference>
<organism evidence="1 2">
    <name type="scientific">Gilliamella intestini</name>
    <dbReference type="NCBI Taxonomy" id="1798183"/>
    <lineage>
        <taxon>Bacteria</taxon>
        <taxon>Pseudomonadati</taxon>
        <taxon>Pseudomonadota</taxon>
        <taxon>Gammaproteobacteria</taxon>
        <taxon>Orbales</taxon>
        <taxon>Orbaceae</taxon>
        <taxon>Gilliamella</taxon>
    </lineage>
</organism>
<dbReference type="Pfam" id="PF10127">
    <property type="entry name" value="RlaP"/>
    <property type="match status" value="1"/>
</dbReference>
<keyword evidence="2" id="KW-1185">Reference proteome</keyword>
<dbReference type="PANTHER" id="PTHR34817:SF2">
    <property type="entry name" value="NUCLEOTIDYLTRANSFERASE"/>
    <property type="match status" value="1"/>
</dbReference>
<evidence type="ECO:0000313" key="2">
    <source>
        <dbReference type="Proteomes" id="UP000199698"/>
    </source>
</evidence>
<dbReference type="EMBL" id="FMBA01000005">
    <property type="protein sequence ID" value="SCB82812.1"/>
    <property type="molecule type" value="Genomic_DNA"/>
</dbReference>
<accession>A0A1C3ZKL9</accession>
<protein>
    <recommendedName>
        <fullName evidence="3">Nucleotidyltransferase</fullName>
    </recommendedName>
</protein>
<sequence>MQNRIKQKLAELAQQHNIHILYACESGSRAWGFPSQNSDYDVRFIYVHRFEKYLAIDNPASHLTFPIDDELDLHGWDLKKTLQLIRKSNTTPFEWLQLPIIYQQNAPIANQLWQLCSNFFNARGNIYHYLGIAKSALQSSEGQQIGIKKLFYVLRPLLCAKWCLEKQQIAPMAITPLLTLLPDDLSQQINDIIALKATMTESTPITIDPKILLFIEQSMIEIKESLQAIDEQHFKADKLDRFFIQTLMSLK</sequence>
<name>A0A1C3ZKL9_9GAMM</name>
<dbReference type="STRING" id="1798183.GA0061080_100541"/>
<evidence type="ECO:0008006" key="3">
    <source>
        <dbReference type="Google" id="ProtNLM"/>
    </source>
</evidence>
<dbReference type="RefSeq" id="WP_091120335.1">
    <property type="nucleotide sequence ID" value="NZ_FMBA01000005.1"/>
</dbReference>
<reference evidence="2" key="1">
    <citation type="submission" date="2016-08" db="EMBL/GenBank/DDBJ databases">
        <authorList>
            <person name="Varghese N."/>
            <person name="Submissions Spin"/>
        </authorList>
    </citation>
    <scope>NUCLEOTIDE SEQUENCE [LARGE SCALE GENOMIC DNA]</scope>
    <source>
        <strain evidence="2">R-53144</strain>
    </source>
</reference>
<dbReference type="InterPro" id="IPR018775">
    <property type="entry name" value="RlaP"/>
</dbReference>
<proteinExistence type="predicted"/>